<dbReference type="Pfam" id="PF01032">
    <property type="entry name" value="FecCD"/>
    <property type="match status" value="1"/>
</dbReference>
<dbReference type="SUPFAM" id="SSF81345">
    <property type="entry name" value="ABC transporter involved in vitamin B12 uptake, BtuC"/>
    <property type="match status" value="1"/>
</dbReference>
<evidence type="ECO:0000256" key="5">
    <source>
        <dbReference type="ARBA" id="ARBA00022692"/>
    </source>
</evidence>
<dbReference type="CDD" id="cd06550">
    <property type="entry name" value="TM_ABC_iron-siderophores_like"/>
    <property type="match status" value="1"/>
</dbReference>
<evidence type="ECO:0000256" key="2">
    <source>
        <dbReference type="ARBA" id="ARBA00007935"/>
    </source>
</evidence>
<feature type="compositionally biased region" description="Low complexity" evidence="8">
    <location>
        <begin position="1"/>
        <end position="18"/>
    </location>
</feature>
<evidence type="ECO:0000256" key="4">
    <source>
        <dbReference type="ARBA" id="ARBA00022475"/>
    </source>
</evidence>
<feature type="transmembrane region" description="Helical" evidence="9">
    <location>
        <begin position="84"/>
        <end position="102"/>
    </location>
</feature>
<organism evidence="10 11">
    <name type="scientific">Streptomyces pulveraceus</name>
    <dbReference type="NCBI Taxonomy" id="68258"/>
    <lineage>
        <taxon>Bacteria</taxon>
        <taxon>Bacillati</taxon>
        <taxon>Actinomycetota</taxon>
        <taxon>Actinomycetes</taxon>
        <taxon>Kitasatosporales</taxon>
        <taxon>Streptomycetaceae</taxon>
        <taxon>Streptomyces</taxon>
    </lineage>
</organism>
<reference evidence="11" key="1">
    <citation type="journal article" date="2019" name="Int. J. Syst. Evol. Microbiol.">
        <title>The Global Catalogue of Microorganisms (GCM) 10K type strain sequencing project: providing services to taxonomists for standard genome sequencing and annotation.</title>
        <authorList>
            <consortium name="The Broad Institute Genomics Platform"/>
            <consortium name="The Broad Institute Genome Sequencing Center for Infectious Disease"/>
            <person name="Wu L."/>
            <person name="Ma J."/>
        </authorList>
    </citation>
    <scope>NUCLEOTIDE SEQUENCE [LARGE SCALE GENOMIC DNA]</scope>
    <source>
        <strain evidence="11">JCM 4147</strain>
    </source>
</reference>
<evidence type="ECO:0000256" key="6">
    <source>
        <dbReference type="ARBA" id="ARBA00022989"/>
    </source>
</evidence>
<evidence type="ECO:0000256" key="8">
    <source>
        <dbReference type="SAM" id="MobiDB-lite"/>
    </source>
</evidence>
<accession>A0ABW1GKX1</accession>
<name>A0ABW1GKX1_9ACTN</name>
<comment type="caution">
    <text evidence="10">The sequence shown here is derived from an EMBL/GenBank/DDBJ whole genome shotgun (WGS) entry which is preliminary data.</text>
</comment>
<evidence type="ECO:0000256" key="3">
    <source>
        <dbReference type="ARBA" id="ARBA00022448"/>
    </source>
</evidence>
<feature type="transmembrane region" description="Helical" evidence="9">
    <location>
        <begin position="169"/>
        <end position="188"/>
    </location>
</feature>
<evidence type="ECO:0000256" key="7">
    <source>
        <dbReference type="ARBA" id="ARBA00023136"/>
    </source>
</evidence>
<feature type="transmembrane region" description="Helical" evidence="9">
    <location>
        <begin position="140"/>
        <end position="157"/>
    </location>
</feature>
<keyword evidence="4" id="KW-1003">Cell membrane</keyword>
<dbReference type="InterPro" id="IPR037294">
    <property type="entry name" value="ABC_BtuC-like"/>
</dbReference>
<evidence type="ECO:0000313" key="10">
    <source>
        <dbReference type="EMBL" id="MFC5914517.1"/>
    </source>
</evidence>
<proteinExistence type="inferred from homology"/>
<feature type="transmembrane region" description="Helical" evidence="9">
    <location>
        <begin position="257"/>
        <end position="285"/>
    </location>
</feature>
<keyword evidence="11" id="KW-1185">Reference proteome</keyword>
<evidence type="ECO:0000256" key="1">
    <source>
        <dbReference type="ARBA" id="ARBA00004651"/>
    </source>
</evidence>
<feature type="transmembrane region" description="Helical" evidence="9">
    <location>
        <begin position="297"/>
        <end position="319"/>
    </location>
</feature>
<dbReference type="Proteomes" id="UP001596200">
    <property type="component" value="Unassembled WGS sequence"/>
</dbReference>
<keyword evidence="7 9" id="KW-0472">Membrane</keyword>
<gene>
    <name evidence="10" type="ORF">ACFP1B_13900</name>
</gene>
<feature type="transmembrane region" description="Helical" evidence="9">
    <location>
        <begin position="325"/>
        <end position="346"/>
    </location>
</feature>
<protein>
    <submittedName>
        <fullName evidence="10">FecCD family ABC transporter permease</fullName>
    </submittedName>
</protein>
<evidence type="ECO:0000313" key="11">
    <source>
        <dbReference type="Proteomes" id="UP001596200"/>
    </source>
</evidence>
<dbReference type="InterPro" id="IPR000522">
    <property type="entry name" value="ABC_transptr_permease_BtuC"/>
</dbReference>
<feature type="transmembrane region" description="Helical" evidence="9">
    <location>
        <begin position="114"/>
        <end position="134"/>
    </location>
</feature>
<dbReference type="RefSeq" id="WP_344514708.1">
    <property type="nucleotide sequence ID" value="NZ_BAAATU010000031.1"/>
</dbReference>
<dbReference type="PANTHER" id="PTHR30472">
    <property type="entry name" value="FERRIC ENTEROBACTIN TRANSPORT SYSTEM PERMEASE PROTEIN"/>
    <property type="match status" value="1"/>
</dbReference>
<keyword evidence="5 9" id="KW-0812">Transmembrane</keyword>
<dbReference type="PANTHER" id="PTHR30472:SF24">
    <property type="entry name" value="FERRIC ENTEROBACTIN TRANSPORT SYSTEM PERMEASE PROTEIN FEPG"/>
    <property type="match status" value="1"/>
</dbReference>
<dbReference type="EMBL" id="JBHSPU010000013">
    <property type="protein sequence ID" value="MFC5914517.1"/>
    <property type="molecule type" value="Genomic_DNA"/>
</dbReference>
<comment type="subcellular location">
    <subcellularLocation>
        <location evidence="1">Cell membrane</location>
        <topology evidence="1">Multi-pass membrane protein</topology>
    </subcellularLocation>
</comment>
<keyword evidence="6 9" id="KW-1133">Transmembrane helix</keyword>
<feature type="region of interest" description="Disordered" evidence="8">
    <location>
        <begin position="1"/>
        <end position="24"/>
    </location>
</feature>
<keyword evidence="3" id="KW-0813">Transport</keyword>
<sequence>MTGPTATTAPAPTAPGGARRPRGRHRHRAIATTLTLTGLGAAVLIASLAAGDITVPVPDVLRALTGRGDPLTSTVVLTWRLPRALLALALGAALGLSGAIFQTLTRNPLGSPDVIGFNTGASTGALFVLLTGAAGYTRTALGALVGGLATAALVYALGGRRSTASTRFVVTGIAVSAILTSVNTWLMYGADTSLATRAAQWTAGSLDALGWEHAVPALVALAPLVLVTPFLVRTLRVLELGDDVATALGARVVRGRLLLTTVGVALTAVATSVAGPLAFVALAAPQIARLLYRRTPGISLLGAALSGALLLAGADWIAAHAFAPVQLPTGVVTVSAGGAYLLWLLLGPGRRRRKG</sequence>
<dbReference type="Gene3D" id="1.10.3470.10">
    <property type="entry name" value="ABC transporter involved in vitamin B12 uptake, BtuC"/>
    <property type="match status" value="1"/>
</dbReference>
<evidence type="ECO:0000256" key="9">
    <source>
        <dbReference type="SAM" id="Phobius"/>
    </source>
</evidence>
<comment type="similarity">
    <text evidence="2">Belongs to the binding-protein-dependent transport system permease family. FecCD subfamily.</text>
</comment>
<feature type="transmembrane region" description="Helical" evidence="9">
    <location>
        <begin position="29"/>
        <end position="50"/>
    </location>
</feature>